<dbReference type="GO" id="GO:0010181">
    <property type="term" value="F:FMN binding"/>
    <property type="evidence" value="ECO:0007669"/>
    <property type="project" value="InterPro"/>
</dbReference>
<evidence type="ECO:0000256" key="1">
    <source>
        <dbReference type="ARBA" id="ARBA00001974"/>
    </source>
</evidence>
<dbReference type="GO" id="GO:0016627">
    <property type="term" value="F:oxidoreductase activity, acting on the CH-CH group of donors"/>
    <property type="evidence" value="ECO:0007669"/>
    <property type="project" value="UniProtKB-ARBA"/>
</dbReference>
<evidence type="ECO:0000256" key="5">
    <source>
        <dbReference type="RuleBase" id="RU366062"/>
    </source>
</evidence>
<dbReference type="PRINTS" id="PR00368">
    <property type="entry name" value="FADPNR"/>
</dbReference>
<feature type="domain" description="FAD-dependent oxidoreductase 2 FAD-binding" evidence="6">
    <location>
        <begin position="23"/>
        <end position="442"/>
    </location>
</feature>
<keyword evidence="5" id="KW-0732">Signal</keyword>
<dbReference type="SUPFAM" id="SSF51905">
    <property type="entry name" value="FAD/NAD(P)-binding domain"/>
    <property type="match status" value="1"/>
</dbReference>
<dbReference type="Pfam" id="PF00890">
    <property type="entry name" value="FAD_binding_2"/>
    <property type="match status" value="1"/>
</dbReference>
<dbReference type="InterPro" id="IPR036188">
    <property type="entry name" value="FAD/NAD-bd_sf"/>
</dbReference>
<evidence type="ECO:0000256" key="3">
    <source>
        <dbReference type="ARBA" id="ARBA00022827"/>
    </source>
</evidence>
<dbReference type="InterPro" id="IPR050315">
    <property type="entry name" value="FAD-oxidoreductase_2"/>
</dbReference>
<evidence type="ECO:0000256" key="2">
    <source>
        <dbReference type="ARBA" id="ARBA00022630"/>
    </source>
</evidence>
<dbReference type="FunFam" id="3.90.700.10:FF:000007">
    <property type="entry name" value="NADH-dependent fumarate reductase"/>
    <property type="match status" value="1"/>
</dbReference>
<dbReference type="OrthoDB" id="9813348at2"/>
<feature type="chain" id="PRO_5026374641" evidence="5">
    <location>
        <begin position="20"/>
        <end position="466"/>
    </location>
</feature>
<reference evidence="7 8" key="1">
    <citation type="submission" date="2019-10" db="EMBL/GenBank/DDBJ databases">
        <title>Genome diversity of Sutterella seckii.</title>
        <authorList>
            <person name="Chaplin A.V."/>
            <person name="Sokolova S.R."/>
            <person name="Mosin K.A."/>
            <person name="Ivanova E.L."/>
            <person name="Kochetkova T.O."/>
            <person name="Goltsov A.Y."/>
            <person name="Trofimov D.Y."/>
            <person name="Efimov B.A."/>
        </authorList>
    </citation>
    <scope>NUCLEOTIDE SEQUENCE [LARGE SCALE GENOMIC DNA]</scope>
    <source>
        <strain evidence="7 8">ASD393</strain>
    </source>
</reference>
<dbReference type="PANTHER" id="PTHR43400:SF7">
    <property type="entry name" value="FAD-DEPENDENT OXIDOREDUCTASE 2 FAD BINDING DOMAIN-CONTAINING PROTEIN"/>
    <property type="match status" value="1"/>
</dbReference>
<keyword evidence="3 5" id="KW-0274">FAD</keyword>
<comment type="cofactor">
    <cofactor evidence="1">
        <name>FAD</name>
        <dbReference type="ChEBI" id="CHEBI:57692"/>
    </cofactor>
</comment>
<organism evidence="7 8">
    <name type="scientific">Sutterella seckii</name>
    <dbReference type="NCBI Taxonomy" id="1944635"/>
    <lineage>
        <taxon>Bacteria</taxon>
        <taxon>Pseudomonadati</taxon>
        <taxon>Pseudomonadota</taxon>
        <taxon>Betaproteobacteria</taxon>
        <taxon>Burkholderiales</taxon>
        <taxon>Sutterellaceae</taxon>
        <taxon>Sutterella</taxon>
    </lineage>
</organism>
<dbReference type="RefSeq" id="WP_152158470.1">
    <property type="nucleotide sequence ID" value="NZ_WEHX01000042.1"/>
</dbReference>
<keyword evidence="4 5" id="KW-0560">Oxidoreductase</keyword>
<dbReference type="InterPro" id="IPR010960">
    <property type="entry name" value="Flavocytochrome_c"/>
</dbReference>
<proteinExistence type="inferred from homology"/>
<dbReference type="Gene3D" id="3.90.700.10">
    <property type="entry name" value="Succinate dehydrogenase/fumarate reductase flavoprotein, catalytic domain"/>
    <property type="match status" value="1"/>
</dbReference>
<sequence>MKKTVLAAVLSTAFAAAYAAGPDAVVIGAGGAGLSAAVTLSDLGRSVVVLEKMPMIGGNTVRAEGGINAAETPLQKKLGIPDTIDQFYKDTMKGGHNLNDPVLLRTMTTHAKDSVAWLESLGADLGAVGRSGGAKYPRAHRPTDGSAIGPEVIRVLYKAAKDRKIEMRTQNRVVELLTDKSGAVAGVKVSTKDGKTYTIDTKAVVIATGGFGANQDLLVKYQPKLKGYATTNHPGATGDGILLAEKIGAATVDMKQIQAHPTAAPNGTLISESVRGDGAILVNADGKRFTNELLTRDAVSAKELEQPGKFAWVVWDDATRQTAKLMDSYKKLGLTVEGNTVADLARAMNVPAANLEATMAQYAKDQVAGKDSQFGRPELLQPLTKAPFFAVKVQPAVHHTMGGLKIDTKAEVLNTEGKAIPGLFAAGEVTGGVHGGNRLGGNAQADIVTFGRIAGQSADAWLKSLK</sequence>
<dbReference type="NCBIfam" id="TIGR01813">
    <property type="entry name" value="flavo_cyto_c"/>
    <property type="match status" value="1"/>
</dbReference>
<gene>
    <name evidence="7" type="ORF">GBM95_07140</name>
</gene>
<dbReference type="InterPro" id="IPR027477">
    <property type="entry name" value="Succ_DH/fumarate_Rdtase_cat_sf"/>
</dbReference>
<name>A0A6I1EJL1_9BURK</name>
<feature type="signal peptide" evidence="5">
    <location>
        <begin position="1"/>
        <end position="19"/>
    </location>
</feature>
<evidence type="ECO:0000313" key="7">
    <source>
        <dbReference type="EMBL" id="KAB7659043.1"/>
    </source>
</evidence>
<dbReference type="SUPFAM" id="SSF56425">
    <property type="entry name" value="Succinate dehydrogenase/fumarate reductase flavoprotein, catalytic domain"/>
    <property type="match status" value="1"/>
</dbReference>
<evidence type="ECO:0000259" key="6">
    <source>
        <dbReference type="Pfam" id="PF00890"/>
    </source>
</evidence>
<dbReference type="Proteomes" id="UP000430564">
    <property type="component" value="Unassembled WGS sequence"/>
</dbReference>
<evidence type="ECO:0000313" key="8">
    <source>
        <dbReference type="Proteomes" id="UP000430564"/>
    </source>
</evidence>
<dbReference type="InterPro" id="IPR003953">
    <property type="entry name" value="FAD-dep_OxRdtase_2_FAD-bd"/>
</dbReference>
<comment type="caution">
    <text evidence="7">The sequence shown here is derived from an EMBL/GenBank/DDBJ whole genome shotgun (WGS) entry which is preliminary data.</text>
</comment>
<comment type="similarity">
    <text evidence="5">Belongs to the FAD-dependent oxidoreductase 2 family. FRD/SDH subfamily.</text>
</comment>
<dbReference type="Gene3D" id="3.50.50.60">
    <property type="entry name" value="FAD/NAD(P)-binding domain"/>
    <property type="match status" value="1"/>
</dbReference>
<accession>A0A6I1EJL1</accession>
<dbReference type="AlphaFoldDB" id="A0A6I1EJL1"/>
<dbReference type="EMBL" id="WEHX01000042">
    <property type="protein sequence ID" value="KAB7659043.1"/>
    <property type="molecule type" value="Genomic_DNA"/>
</dbReference>
<evidence type="ECO:0000256" key="4">
    <source>
        <dbReference type="ARBA" id="ARBA00023002"/>
    </source>
</evidence>
<keyword evidence="2 5" id="KW-0285">Flavoprotein</keyword>
<protein>
    <submittedName>
        <fullName evidence="7">Flavocytochrome c</fullName>
    </submittedName>
</protein>
<dbReference type="PANTHER" id="PTHR43400">
    <property type="entry name" value="FUMARATE REDUCTASE"/>
    <property type="match status" value="1"/>
</dbReference>